<feature type="compositionally biased region" description="Acidic residues" evidence="1">
    <location>
        <begin position="798"/>
        <end position="810"/>
    </location>
</feature>
<feature type="region of interest" description="Disordered" evidence="1">
    <location>
        <begin position="798"/>
        <end position="822"/>
    </location>
</feature>
<name>A0AAF0Y7R7_9TREE</name>
<dbReference type="RefSeq" id="XP_062625308.1">
    <property type="nucleotide sequence ID" value="XM_062769324.1"/>
</dbReference>
<accession>A0AAF0Y7R7</accession>
<gene>
    <name evidence="2" type="ORF">LOC62_02G002805</name>
</gene>
<evidence type="ECO:0000256" key="1">
    <source>
        <dbReference type="SAM" id="MobiDB-lite"/>
    </source>
</evidence>
<keyword evidence="3" id="KW-1185">Reference proteome</keyword>
<dbReference type="GeneID" id="87806052"/>
<sequence length="822" mass="91120">MALNTVLGGPGPSTQLFRQLRLGSSRLLVEALSTSAPAPPRHHRQATGRPAGLGIGVPVRHASTLRPRQLKSSTQGSPILVPPPAAPEASGGGLDDLRSALEEKNLGRLMLAWGDLVKLQGTNACLDSDYAAISNVIDTALSNPKLQLRKLHAAAPKQYGYLRHMAIEAAAHDKWQGLHRFQLELMAFGLPTEAASTFLEFKQRRRAVEGKEDSSGLGSYDRAVRLATRLSGEGLQLLILVHIATLSMLDHFDNERVADLLDTTADFRPETVKSLSWTDIKKSLSRAGGGRVMEKKFLHNLRRFELVLLVYHPDALDARVRIWAEEGARTALFQLYDGIMAASIGKDRLIVPQDLDEAGRLKYYSKIPLVADTWMAFMAAFGRLGELDRIVKMISEDIPLRNDGQLPSEHILATAVQELGFMSVNSTVKGATRKEAGKQSDLIWDAMVKAGMQSARTIGKRILVLSLRGRADEAEKLHEEGLASLRRQQISDQDIYLDVSLFTHLCRTNKVDRAVRLLATRRHSDPDTETGHFRSMVGQALSPPMRYEDQQRLYRALMKHKAPGCRITAVTYGIILRYLLEGTNDLQSACRMICLNSRDAEPIIWYTNLIRGLLGRGNRQVEARGYEAAVFILTTLVPYLEDVAQFKYLNLWRLVARPIALSAAIPAHVRHDHLASLLDSFPGQRHYGNLLRRNIMRYCVSRADGQGIPEALLHYKAVDKPLPNSVDYDTLIDHLIKHGFPQLAQDIVNDIPRNGRYSSVLRRAKKKGLDVDEAALGPYDGAATNNESAEDATLQELVEEAEEEAEDAEEGAAAQAAREFSV</sequence>
<proteinExistence type="predicted"/>
<dbReference type="EMBL" id="CP086715">
    <property type="protein sequence ID" value="WOO79276.1"/>
    <property type="molecule type" value="Genomic_DNA"/>
</dbReference>
<dbReference type="AlphaFoldDB" id="A0AAF0Y7R7"/>
<evidence type="ECO:0000313" key="3">
    <source>
        <dbReference type="Proteomes" id="UP000827549"/>
    </source>
</evidence>
<feature type="region of interest" description="Disordered" evidence="1">
    <location>
        <begin position="33"/>
        <end position="92"/>
    </location>
</feature>
<reference evidence="2" key="1">
    <citation type="submission" date="2023-10" db="EMBL/GenBank/DDBJ databases">
        <authorList>
            <person name="Noh H."/>
        </authorList>
    </citation>
    <scope>NUCLEOTIDE SEQUENCE</scope>
    <source>
        <strain evidence="2">DUCC4014</strain>
    </source>
</reference>
<protein>
    <submittedName>
        <fullName evidence="2">Uncharacterized protein</fullName>
    </submittedName>
</protein>
<organism evidence="2 3">
    <name type="scientific">Vanrija pseudolonga</name>
    <dbReference type="NCBI Taxonomy" id="143232"/>
    <lineage>
        <taxon>Eukaryota</taxon>
        <taxon>Fungi</taxon>
        <taxon>Dikarya</taxon>
        <taxon>Basidiomycota</taxon>
        <taxon>Agaricomycotina</taxon>
        <taxon>Tremellomycetes</taxon>
        <taxon>Trichosporonales</taxon>
        <taxon>Trichosporonaceae</taxon>
        <taxon>Vanrija</taxon>
    </lineage>
</organism>
<feature type="compositionally biased region" description="Low complexity" evidence="1">
    <location>
        <begin position="811"/>
        <end position="822"/>
    </location>
</feature>
<dbReference type="Proteomes" id="UP000827549">
    <property type="component" value="Chromosome 2"/>
</dbReference>
<evidence type="ECO:0000313" key="2">
    <source>
        <dbReference type="EMBL" id="WOO79276.1"/>
    </source>
</evidence>